<dbReference type="AlphaFoldDB" id="A0A6L5Y9X3"/>
<keyword evidence="1" id="KW-0645">Protease</keyword>
<gene>
    <name evidence="3" type="ORF">FYJ74_03405</name>
</gene>
<keyword evidence="1" id="KW-0378">Hydrolase</keyword>
<organism evidence="3 4">
    <name type="scientific">Pyramidobacter porci</name>
    <dbReference type="NCBI Taxonomy" id="2605789"/>
    <lineage>
        <taxon>Bacteria</taxon>
        <taxon>Thermotogati</taxon>
        <taxon>Synergistota</taxon>
        <taxon>Synergistia</taxon>
        <taxon>Synergistales</taxon>
        <taxon>Dethiosulfovibrionaceae</taxon>
        <taxon>Pyramidobacter</taxon>
    </lineage>
</organism>
<protein>
    <recommendedName>
        <fullName evidence="1">Dipeptidase</fullName>
        <ecNumber evidence="1">3.4.-.-</ecNumber>
    </recommendedName>
</protein>
<dbReference type="InterPro" id="IPR005322">
    <property type="entry name" value="Peptidase_C69"/>
</dbReference>
<evidence type="ECO:0000256" key="2">
    <source>
        <dbReference type="SAM" id="SignalP"/>
    </source>
</evidence>
<feature type="signal peptide" evidence="2">
    <location>
        <begin position="1"/>
        <end position="20"/>
    </location>
</feature>
<name>A0A6L5Y9X3_9BACT</name>
<proteinExistence type="inferred from homology"/>
<dbReference type="PANTHER" id="PTHR12994:SF17">
    <property type="entry name" value="LD30995P"/>
    <property type="match status" value="1"/>
</dbReference>
<keyword evidence="4" id="KW-1185">Reference proteome</keyword>
<feature type="chain" id="PRO_5026713347" description="Dipeptidase" evidence="2">
    <location>
        <begin position="21"/>
        <end position="598"/>
    </location>
</feature>
<dbReference type="GO" id="GO:0016805">
    <property type="term" value="F:dipeptidase activity"/>
    <property type="evidence" value="ECO:0007669"/>
    <property type="project" value="UniProtKB-KW"/>
</dbReference>
<dbReference type="EC" id="3.4.-.-" evidence="1"/>
<dbReference type="PANTHER" id="PTHR12994">
    <property type="entry name" value="SECERNIN"/>
    <property type="match status" value="1"/>
</dbReference>
<dbReference type="GO" id="GO:0006508">
    <property type="term" value="P:proteolysis"/>
    <property type="evidence" value="ECO:0007669"/>
    <property type="project" value="UniProtKB-KW"/>
</dbReference>
<dbReference type="Pfam" id="PF03577">
    <property type="entry name" value="Peptidase_C69"/>
    <property type="match status" value="1"/>
</dbReference>
<dbReference type="RefSeq" id="WP_154528206.1">
    <property type="nucleotide sequence ID" value="NZ_VUNH01000003.1"/>
</dbReference>
<evidence type="ECO:0000313" key="3">
    <source>
        <dbReference type="EMBL" id="MST55094.1"/>
    </source>
</evidence>
<keyword evidence="1" id="KW-0224">Dipeptidase</keyword>
<comment type="catalytic activity">
    <reaction evidence="1">
        <text>an L-aminoacyl-L-amino acid + H2O = 2 an L-alpha-amino acid</text>
        <dbReference type="Rhea" id="RHEA:48940"/>
        <dbReference type="ChEBI" id="CHEBI:15377"/>
        <dbReference type="ChEBI" id="CHEBI:59869"/>
        <dbReference type="ChEBI" id="CHEBI:77460"/>
    </reaction>
</comment>
<comment type="caution">
    <text evidence="3">The sequence shown here is derived from an EMBL/GenBank/DDBJ whole genome shotgun (WGS) entry which is preliminary data.</text>
</comment>
<keyword evidence="2" id="KW-0732">Signal</keyword>
<evidence type="ECO:0000256" key="1">
    <source>
        <dbReference type="RuleBase" id="RU364089"/>
    </source>
</evidence>
<dbReference type="GO" id="GO:0070004">
    <property type="term" value="F:cysteine-type exopeptidase activity"/>
    <property type="evidence" value="ECO:0007669"/>
    <property type="project" value="InterPro"/>
</dbReference>
<dbReference type="EMBL" id="VUNH01000003">
    <property type="protein sequence ID" value="MST55094.1"/>
    <property type="molecule type" value="Genomic_DNA"/>
</dbReference>
<dbReference type="Gene3D" id="3.60.60.10">
    <property type="entry name" value="Penicillin V Acylase, Chain A"/>
    <property type="match status" value="1"/>
</dbReference>
<reference evidence="3 4" key="1">
    <citation type="submission" date="2019-08" db="EMBL/GenBank/DDBJ databases">
        <title>In-depth cultivation of the pig gut microbiome towards novel bacterial diversity and tailored functional studies.</title>
        <authorList>
            <person name="Wylensek D."/>
            <person name="Hitch T.C.A."/>
            <person name="Clavel T."/>
        </authorList>
    </citation>
    <scope>NUCLEOTIDE SEQUENCE [LARGE SCALE GENOMIC DNA]</scope>
    <source>
        <strain evidence="3 4">SM-530-WT-4B</strain>
    </source>
</reference>
<dbReference type="Proteomes" id="UP000473699">
    <property type="component" value="Unassembled WGS sequence"/>
</dbReference>
<sequence>MDLVILALALLIALPAAARACTTVVVGREASPTGHVIVGHNEDDGGRLVNRHGYVPAADHAPGETLPAEEGHALIPQAARTHGFYWSEMKGANGGMSTADSFYNDRGVLIVSNSCVDSKEDLEDASRLSEGGIGFNLRRVMAERANSARHAVEIGVEMLERYGYVSSGRTYTCADADEAWMLQVVSGRRYAARRVGDREAAFIPNYYTIHEIDFDDRDNFIVSPDLVEYARKKGWYDPSQGAFDFARAYQAEKDWMGPGNVYRSAAGYSILTRSPFWREDRYPFAVVPKRPVAVEQVMEILRCYYEGSFLDPAWARMQFPGGAPHDTEIRRICTGTTMESSVTVFGERDRPETTTMWLCAGRPSELPYLPVHPFCGVPAALDTMGDEAPALLAAHCRPDAEIATWRDNGWQKMRDFQSLFELVFQQHHDEHERWLWSYENGLARRESELQARVAALGDRERCVALLRESDAAVAAEALAAIGEQQKNLRPVSVSVSPAAATMNSAEEIEFGFALTDGRIPAEGSLLLTLGGTNARLMGIRPVAGSLRPDGGRWTVRVKAADLQKAGVPGTFDYWLGGRDQWGRSFGGGGFFTFTERTV</sequence>
<accession>A0A6L5Y9X3</accession>
<evidence type="ECO:0000313" key="4">
    <source>
        <dbReference type="Proteomes" id="UP000473699"/>
    </source>
</evidence>
<comment type="similarity">
    <text evidence="1">Belongs to the peptidase C69 family.</text>
</comment>